<comment type="catalytic activity">
    <reaction evidence="15 18">
        <text>alpha-D-glucosamine 1-phosphate + acetyl-CoA = N-acetyl-alpha-D-glucosamine 1-phosphate + CoA + H(+)</text>
        <dbReference type="Rhea" id="RHEA:13725"/>
        <dbReference type="ChEBI" id="CHEBI:15378"/>
        <dbReference type="ChEBI" id="CHEBI:57287"/>
        <dbReference type="ChEBI" id="CHEBI:57288"/>
        <dbReference type="ChEBI" id="CHEBI:57776"/>
        <dbReference type="ChEBI" id="CHEBI:58516"/>
        <dbReference type="EC" id="2.3.1.157"/>
    </reaction>
</comment>
<evidence type="ECO:0000256" key="4">
    <source>
        <dbReference type="ARBA" id="ARBA00022490"/>
    </source>
</evidence>
<evidence type="ECO:0000256" key="7">
    <source>
        <dbReference type="ARBA" id="ARBA00022723"/>
    </source>
</evidence>
<evidence type="ECO:0000256" key="15">
    <source>
        <dbReference type="ARBA" id="ARBA00048247"/>
    </source>
</evidence>
<feature type="binding site" evidence="18">
    <location>
        <position position="223"/>
    </location>
    <ligand>
        <name>Mg(2+)</name>
        <dbReference type="ChEBI" id="CHEBI:18420"/>
    </ligand>
</feature>
<dbReference type="Proteomes" id="UP000298656">
    <property type="component" value="Chromosome 1"/>
</dbReference>
<comment type="pathway">
    <text evidence="18">Bacterial outer membrane biogenesis; LPS lipid A biosynthesis.</text>
</comment>
<name>A0A4P8ISY4_9BURK</name>
<dbReference type="InterPro" id="IPR025877">
    <property type="entry name" value="MobA-like_NTP_Trfase"/>
</dbReference>
<evidence type="ECO:0000256" key="3">
    <source>
        <dbReference type="ARBA" id="ARBA00007947"/>
    </source>
</evidence>
<dbReference type="InterPro" id="IPR018357">
    <property type="entry name" value="Hexapep_transf_CS"/>
</dbReference>
<feature type="binding site" evidence="18">
    <location>
        <position position="223"/>
    </location>
    <ligand>
        <name>UDP-N-acetyl-alpha-D-glucosamine</name>
        <dbReference type="ChEBI" id="CHEBI:57705"/>
    </ligand>
</feature>
<feature type="binding site" evidence="18">
    <location>
        <begin position="382"/>
        <end position="383"/>
    </location>
    <ligand>
        <name>acetyl-CoA</name>
        <dbReference type="ChEBI" id="CHEBI:57288"/>
    </ligand>
</feature>
<dbReference type="GO" id="GO:0009252">
    <property type="term" value="P:peptidoglycan biosynthetic process"/>
    <property type="evidence" value="ECO:0007669"/>
    <property type="project" value="UniProtKB-UniRule"/>
</dbReference>
<dbReference type="HAMAP" id="MF_01631">
    <property type="entry name" value="GlmU"/>
    <property type="match status" value="1"/>
</dbReference>
<dbReference type="SUPFAM" id="SSF51161">
    <property type="entry name" value="Trimeric LpxA-like enzymes"/>
    <property type="match status" value="1"/>
</dbReference>
<evidence type="ECO:0000256" key="8">
    <source>
        <dbReference type="ARBA" id="ARBA00022737"/>
    </source>
</evidence>
<feature type="binding site" evidence="18">
    <location>
        <begin position="76"/>
        <end position="77"/>
    </location>
    <ligand>
        <name>UDP-N-acetyl-alpha-D-glucosamine</name>
        <dbReference type="ChEBI" id="CHEBI:57705"/>
    </ligand>
</feature>
<organism evidence="21 22">
    <name type="scientific">Trinickia violacea</name>
    <dbReference type="NCBI Taxonomy" id="2571746"/>
    <lineage>
        <taxon>Bacteria</taxon>
        <taxon>Pseudomonadati</taxon>
        <taxon>Pseudomonadota</taxon>
        <taxon>Betaproteobacteria</taxon>
        <taxon>Burkholderiales</taxon>
        <taxon>Burkholderiaceae</taxon>
        <taxon>Trinickia</taxon>
    </lineage>
</organism>
<keyword evidence="5 18" id="KW-0808">Transferase</keyword>
<dbReference type="Pfam" id="PF00132">
    <property type="entry name" value="Hexapep"/>
    <property type="match status" value="1"/>
</dbReference>
<feature type="binding site" evidence="18">
    <location>
        <position position="373"/>
    </location>
    <ligand>
        <name>UDP-N-acetyl-alpha-D-glucosamine</name>
        <dbReference type="ChEBI" id="CHEBI:57705"/>
    </ligand>
</feature>
<dbReference type="InterPro" id="IPR038009">
    <property type="entry name" value="GlmU_C_LbH"/>
</dbReference>
<dbReference type="EMBL" id="CP040077">
    <property type="protein sequence ID" value="QCP51391.1"/>
    <property type="molecule type" value="Genomic_DNA"/>
</dbReference>
<comment type="function">
    <text evidence="17 18">Catalyzes the last two sequential reactions in the de novo biosynthetic pathway for UDP-N-acetylglucosamine (UDP-GlcNAc). The C-terminal domain catalyzes the transfer of acetyl group from acetyl coenzyme A to glucosamine-1-phosphate (GlcN-1-P) to produce N-acetylglucosamine-1-phosphate (GlcNAc-1-P), which is converted into UDP-GlcNAc by the transfer of uridine 5-monophosphate (from uridine 5-triphosphate), a reaction catalyzed by the N-terminal domain.</text>
</comment>
<feature type="binding site" evidence="18">
    <location>
        <position position="71"/>
    </location>
    <ligand>
        <name>UDP-N-acetyl-alpha-D-glucosamine</name>
        <dbReference type="ChEBI" id="CHEBI:57705"/>
    </ligand>
</feature>
<dbReference type="UniPathway" id="UPA00113">
    <property type="reaction ID" value="UER00532"/>
</dbReference>
<sequence>MNIVILAAGAGKRMRSALPKVLHPLAGRPLLSHVIDTARTLKPGRLVVVVGHGAEQVREAVAAPDVQFALQTEQLGTGHAVQQALPLLDPSQPTLVLYGDVPLTKASTLKHLTDAAVEGRYGVLTVTLDDPTGYGRIVRDQAGYVQRIVEQKDATPEQQKIREINTGIVVTPTAQLAMWLASLKNDNAQGEYYLTDVVERAIEAGFDIVTTQPDEEWETLGVNSKAQLAELERVHQGNVAAELLAAGVTLADPARIDVRGTLECGRDVSIDVNCVFEGRVTLADNVTIGPNCVIRDAAIGAGTRIDAFTHIEGAQVGAQVVLGPYARLRPGTSLADEAHVGNFVEVKNAVLGHGSKANHLTYIGDADIGARVNVGAGTITCNYDGAFKHRTVIEDDVFVGSDTQLVAPVRVGRGVTIAAGTTVWKDVPDGMLVLNDKTQTSKGGYVRPTKKKS</sequence>
<dbReference type="GO" id="GO:0000902">
    <property type="term" value="P:cell morphogenesis"/>
    <property type="evidence" value="ECO:0007669"/>
    <property type="project" value="UniProtKB-UniRule"/>
</dbReference>
<keyword evidence="8 18" id="KW-0677">Repeat</keyword>
<feature type="binding site" evidence="18">
    <location>
        <position position="150"/>
    </location>
    <ligand>
        <name>UDP-N-acetyl-alpha-D-glucosamine</name>
        <dbReference type="ChEBI" id="CHEBI:57705"/>
    </ligand>
</feature>
<feature type="region of interest" description="Pyrophosphorylase" evidence="18">
    <location>
        <begin position="1"/>
        <end position="225"/>
    </location>
</feature>
<dbReference type="CDD" id="cd02540">
    <property type="entry name" value="GT2_GlmU_N_bac"/>
    <property type="match status" value="1"/>
</dbReference>
<dbReference type="EC" id="2.7.7.23" evidence="18"/>
<feature type="binding site" evidence="18">
    <location>
        <begin position="6"/>
        <end position="9"/>
    </location>
    <ligand>
        <name>UDP-N-acetyl-alpha-D-glucosamine</name>
        <dbReference type="ChEBI" id="CHEBI:57705"/>
    </ligand>
</feature>
<comment type="catalytic activity">
    <reaction evidence="16 18">
        <text>N-acetyl-alpha-D-glucosamine 1-phosphate + UTP + H(+) = UDP-N-acetyl-alpha-D-glucosamine + diphosphate</text>
        <dbReference type="Rhea" id="RHEA:13509"/>
        <dbReference type="ChEBI" id="CHEBI:15378"/>
        <dbReference type="ChEBI" id="CHEBI:33019"/>
        <dbReference type="ChEBI" id="CHEBI:46398"/>
        <dbReference type="ChEBI" id="CHEBI:57705"/>
        <dbReference type="ChEBI" id="CHEBI:57776"/>
        <dbReference type="EC" id="2.7.7.23"/>
    </reaction>
</comment>
<comment type="subunit">
    <text evidence="18">Homotrimer.</text>
</comment>
<feature type="domain" description="Mannose-1-phosphate guanyltransferase C-terminal" evidence="20">
    <location>
        <begin position="266"/>
        <end position="350"/>
    </location>
</feature>
<comment type="caution">
    <text evidence="18">Lacks conserved residue(s) required for the propagation of feature annotation.</text>
</comment>
<dbReference type="SUPFAM" id="SSF53448">
    <property type="entry name" value="Nucleotide-diphospho-sugar transferases"/>
    <property type="match status" value="1"/>
</dbReference>
<evidence type="ECO:0000256" key="14">
    <source>
        <dbReference type="ARBA" id="ARBA00023316"/>
    </source>
</evidence>
<evidence type="ECO:0000256" key="1">
    <source>
        <dbReference type="ARBA" id="ARBA00004496"/>
    </source>
</evidence>
<gene>
    <name evidence="18 21" type="primary">glmU</name>
    <name evidence="21" type="ORF">FAZ95_20885</name>
</gene>
<feature type="binding site" evidence="18">
    <location>
        <position position="165"/>
    </location>
    <ligand>
        <name>UDP-N-acetyl-alpha-D-glucosamine</name>
        <dbReference type="ChEBI" id="CHEBI:57705"/>
    </ligand>
</feature>
<dbReference type="GO" id="GO:0016020">
    <property type="term" value="C:membrane"/>
    <property type="evidence" value="ECO:0007669"/>
    <property type="project" value="GOC"/>
</dbReference>
<dbReference type="Pfam" id="PF25087">
    <property type="entry name" value="GMPPB_C"/>
    <property type="match status" value="1"/>
</dbReference>
<evidence type="ECO:0000256" key="11">
    <source>
        <dbReference type="ARBA" id="ARBA00022984"/>
    </source>
</evidence>
<comment type="cofactor">
    <cofactor evidence="18">
        <name>Mg(2+)</name>
        <dbReference type="ChEBI" id="CHEBI:18420"/>
    </cofactor>
    <text evidence="18">Binds 1 Mg(2+) ion per subunit.</text>
</comment>
<feature type="region of interest" description="Linker" evidence="18">
    <location>
        <begin position="226"/>
        <end position="246"/>
    </location>
</feature>
<evidence type="ECO:0000259" key="20">
    <source>
        <dbReference type="Pfam" id="PF25087"/>
    </source>
</evidence>
<keyword evidence="10 18" id="KW-0133">Cell shape</keyword>
<dbReference type="InterPro" id="IPR005882">
    <property type="entry name" value="Bifunctional_GlmU"/>
</dbReference>
<keyword evidence="12 18" id="KW-0511">Multifunctional enzyme</keyword>
<keyword evidence="7 18" id="KW-0479">Metal-binding</keyword>
<evidence type="ECO:0000256" key="18">
    <source>
        <dbReference type="HAMAP-Rule" id="MF_01631"/>
    </source>
</evidence>
<evidence type="ECO:0000256" key="16">
    <source>
        <dbReference type="ARBA" id="ARBA00048493"/>
    </source>
</evidence>
<dbReference type="EC" id="2.3.1.157" evidence="18"/>
<feature type="binding site" evidence="18">
    <location>
        <position position="20"/>
    </location>
    <ligand>
        <name>UDP-N-acetyl-alpha-D-glucosamine</name>
        <dbReference type="ChEBI" id="CHEBI:57705"/>
    </ligand>
</feature>
<dbReference type="InterPro" id="IPR029044">
    <property type="entry name" value="Nucleotide-diphossugar_trans"/>
</dbReference>
<evidence type="ECO:0000256" key="2">
    <source>
        <dbReference type="ARBA" id="ARBA00007707"/>
    </source>
</evidence>
<dbReference type="OrthoDB" id="9775031at2"/>
<dbReference type="GO" id="GO:0008360">
    <property type="term" value="P:regulation of cell shape"/>
    <property type="evidence" value="ECO:0007669"/>
    <property type="project" value="UniProtKB-KW"/>
</dbReference>
<keyword evidence="14 18" id="KW-0961">Cell wall biogenesis/degradation</keyword>
<dbReference type="UniPathway" id="UPA00973"/>
<dbReference type="NCBIfam" id="TIGR01173">
    <property type="entry name" value="glmU"/>
    <property type="match status" value="1"/>
</dbReference>
<keyword evidence="4 18" id="KW-0963">Cytoplasm</keyword>
<dbReference type="GO" id="GO:0006048">
    <property type="term" value="P:UDP-N-acetylglucosamine biosynthetic process"/>
    <property type="evidence" value="ECO:0007669"/>
    <property type="project" value="UniProtKB-UniPathway"/>
</dbReference>
<dbReference type="GO" id="GO:0019134">
    <property type="term" value="F:glucosamine-1-phosphate N-acetyltransferase activity"/>
    <property type="evidence" value="ECO:0007669"/>
    <property type="project" value="UniProtKB-UniRule"/>
</dbReference>
<feature type="binding site" evidence="18">
    <location>
        <position position="347"/>
    </location>
    <ligand>
        <name>UDP-N-acetyl-alpha-D-glucosamine</name>
        <dbReference type="ChEBI" id="CHEBI:57705"/>
    </ligand>
</feature>
<feature type="domain" description="MobA-like NTP transferase" evidence="19">
    <location>
        <begin position="4"/>
        <end position="130"/>
    </location>
</feature>
<accession>A0A4P8ISY4</accession>
<evidence type="ECO:0000256" key="6">
    <source>
        <dbReference type="ARBA" id="ARBA00022695"/>
    </source>
</evidence>
<dbReference type="RefSeq" id="WP_137334176.1">
    <property type="nucleotide sequence ID" value="NZ_CP040077.1"/>
</dbReference>
<comment type="similarity">
    <text evidence="2 18">In the C-terminal section; belongs to the transferase hexapeptide repeat family.</text>
</comment>
<dbReference type="GO" id="GO:0071555">
    <property type="term" value="P:cell wall organization"/>
    <property type="evidence" value="ECO:0007669"/>
    <property type="project" value="UniProtKB-KW"/>
</dbReference>
<feature type="active site" description="Proton acceptor" evidence="18">
    <location>
        <position position="359"/>
    </location>
</feature>
<comment type="subcellular location">
    <subcellularLocation>
        <location evidence="1 18">Cytoplasm</location>
    </subcellularLocation>
</comment>
<dbReference type="PROSITE" id="PS00101">
    <property type="entry name" value="HEXAPEP_TRANSFERASES"/>
    <property type="match status" value="1"/>
</dbReference>
<keyword evidence="11 18" id="KW-0573">Peptidoglycan synthesis</keyword>
<dbReference type="GO" id="GO:0005737">
    <property type="term" value="C:cytoplasm"/>
    <property type="evidence" value="ECO:0007669"/>
    <property type="project" value="UniProtKB-SubCell"/>
</dbReference>
<comment type="pathway">
    <text evidence="18">Nucleotide-sugar biosynthesis; UDP-N-acetyl-alpha-D-glucosamine biosynthesis; UDP-N-acetyl-alpha-D-glucosamine from N-acetyl-alpha-D-glucosamine 1-phosphate: step 1/1.</text>
</comment>
<protein>
    <recommendedName>
        <fullName evidence="18">Bifunctional protein GlmU</fullName>
    </recommendedName>
    <domain>
        <recommendedName>
            <fullName evidence="18">UDP-N-acetylglucosamine pyrophosphorylase</fullName>
            <ecNumber evidence="18">2.7.7.23</ecNumber>
        </recommendedName>
        <alternativeName>
            <fullName evidence="18">N-acetylglucosamine-1-phosphate uridyltransferase</fullName>
        </alternativeName>
    </domain>
    <domain>
        <recommendedName>
            <fullName evidence="18">Glucosamine-1-phosphate N-acetyltransferase</fullName>
            <ecNumber evidence="18">2.3.1.157</ecNumber>
        </recommendedName>
    </domain>
</protein>
<evidence type="ECO:0000259" key="19">
    <source>
        <dbReference type="Pfam" id="PF12804"/>
    </source>
</evidence>
<evidence type="ECO:0000256" key="17">
    <source>
        <dbReference type="ARBA" id="ARBA00049628"/>
    </source>
</evidence>
<evidence type="ECO:0000256" key="10">
    <source>
        <dbReference type="ARBA" id="ARBA00022960"/>
    </source>
</evidence>
<dbReference type="GO" id="GO:0003977">
    <property type="term" value="F:UDP-N-acetylglucosamine diphosphorylase activity"/>
    <property type="evidence" value="ECO:0007669"/>
    <property type="project" value="UniProtKB-UniRule"/>
</dbReference>
<dbReference type="Pfam" id="PF12804">
    <property type="entry name" value="NTP_transf_3"/>
    <property type="match status" value="1"/>
</dbReference>
<feature type="binding site" evidence="18">
    <location>
        <position position="135"/>
    </location>
    <ligand>
        <name>UDP-N-acetyl-alpha-D-glucosamine</name>
        <dbReference type="ChEBI" id="CHEBI:57705"/>
    </ligand>
</feature>
<comment type="similarity">
    <text evidence="3 18">In the N-terminal section; belongs to the N-acetylglucosamine-1-phosphate uridyltransferase family.</text>
</comment>
<feature type="binding site" evidence="18">
    <location>
        <position position="419"/>
    </location>
    <ligand>
        <name>acetyl-CoA</name>
        <dbReference type="ChEBI" id="CHEBI:57288"/>
    </ligand>
</feature>
<feature type="binding site" evidence="18">
    <location>
        <position position="100"/>
    </location>
    <ligand>
        <name>Mg(2+)</name>
        <dbReference type="ChEBI" id="CHEBI:18420"/>
    </ligand>
</feature>
<feature type="binding site" evidence="18">
    <location>
        <position position="401"/>
    </location>
    <ligand>
        <name>acetyl-CoA</name>
        <dbReference type="ChEBI" id="CHEBI:57288"/>
    </ligand>
</feature>
<evidence type="ECO:0000256" key="12">
    <source>
        <dbReference type="ARBA" id="ARBA00023268"/>
    </source>
</evidence>
<dbReference type="Gene3D" id="3.90.550.10">
    <property type="entry name" value="Spore Coat Polysaccharide Biosynthesis Protein SpsA, Chain A"/>
    <property type="match status" value="1"/>
</dbReference>
<keyword evidence="13 18" id="KW-0012">Acyltransferase</keyword>
<evidence type="ECO:0000313" key="22">
    <source>
        <dbReference type="Proteomes" id="UP000298656"/>
    </source>
</evidence>
<evidence type="ECO:0000256" key="9">
    <source>
        <dbReference type="ARBA" id="ARBA00022842"/>
    </source>
</evidence>
<dbReference type="AlphaFoldDB" id="A0A4P8ISY4"/>
<feature type="binding site" evidence="18">
    <location>
        <begin position="98"/>
        <end position="100"/>
    </location>
    <ligand>
        <name>UDP-N-acetyl-alpha-D-glucosamine</name>
        <dbReference type="ChEBI" id="CHEBI:57705"/>
    </ligand>
</feature>
<dbReference type="PANTHER" id="PTHR43584:SF3">
    <property type="entry name" value="BIFUNCTIONAL PROTEIN GLMU"/>
    <property type="match status" value="1"/>
</dbReference>
<dbReference type="GO" id="GO:0000287">
    <property type="term" value="F:magnesium ion binding"/>
    <property type="evidence" value="ECO:0007669"/>
    <property type="project" value="UniProtKB-UniRule"/>
</dbReference>
<dbReference type="CDD" id="cd03353">
    <property type="entry name" value="LbH_GlmU_C"/>
    <property type="match status" value="1"/>
</dbReference>
<feature type="binding site" evidence="18">
    <location>
        <position position="376"/>
    </location>
    <ligand>
        <name>acetyl-CoA</name>
        <dbReference type="ChEBI" id="CHEBI:57288"/>
    </ligand>
</feature>
<keyword evidence="22" id="KW-1185">Reference proteome</keyword>
<dbReference type="InterPro" id="IPR001451">
    <property type="entry name" value="Hexapep"/>
</dbReference>
<feature type="binding site" evidence="18">
    <location>
        <position position="329"/>
    </location>
    <ligand>
        <name>UDP-N-acetyl-alpha-D-glucosamine</name>
        <dbReference type="ChEBI" id="CHEBI:57705"/>
    </ligand>
</feature>
<evidence type="ECO:0000256" key="13">
    <source>
        <dbReference type="ARBA" id="ARBA00023315"/>
    </source>
</evidence>
<proteinExistence type="inferred from homology"/>
<dbReference type="Gene3D" id="2.160.10.10">
    <property type="entry name" value="Hexapeptide repeat proteins"/>
    <property type="match status" value="1"/>
</dbReference>
<comment type="pathway">
    <text evidence="18">Nucleotide-sugar biosynthesis; UDP-N-acetyl-alpha-D-glucosamine biosynthesis; N-acetyl-alpha-D-glucosamine 1-phosphate from alpha-D-glucosamine 6-phosphate (route II): step 2/2.</text>
</comment>
<feature type="region of interest" description="N-acetyltransferase" evidence="18">
    <location>
        <begin position="247"/>
        <end position="453"/>
    </location>
</feature>
<keyword evidence="9 18" id="KW-0460">Magnesium</keyword>
<dbReference type="InterPro" id="IPR011004">
    <property type="entry name" value="Trimer_LpxA-like_sf"/>
</dbReference>
<dbReference type="InterPro" id="IPR050065">
    <property type="entry name" value="GlmU-like"/>
</dbReference>
<keyword evidence="6 18" id="KW-0548">Nucleotidyltransferase</keyword>
<dbReference type="GO" id="GO:0009245">
    <property type="term" value="P:lipid A biosynthetic process"/>
    <property type="evidence" value="ECO:0007669"/>
    <property type="project" value="UniProtKB-UniRule"/>
</dbReference>
<feature type="binding site" evidence="18">
    <location>
        <position position="362"/>
    </location>
    <ligand>
        <name>UDP-N-acetyl-alpha-D-glucosamine</name>
        <dbReference type="ChEBI" id="CHEBI:57705"/>
    </ligand>
</feature>
<evidence type="ECO:0000313" key="21">
    <source>
        <dbReference type="EMBL" id="QCP51391.1"/>
    </source>
</evidence>
<reference evidence="21 22" key="1">
    <citation type="submission" date="2019-05" db="EMBL/GenBank/DDBJ databases">
        <title>Burkholderia sp. DHOD12, isolated from subtropical forest soil.</title>
        <authorList>
            <person name="Gao Z.-H."/>
            <person name="Qiu L.-H."/>
        </authorList>
    </citation>
    <scope>NUCLEOTIDE SEQUENCE [LARGE SCALE GENOMIC DNA]</scope>
    <source>
        <strain evidence="21 22">DHOD12</strain>
    </source>
</reference>
<dbReference type="InterPro" id="IPR056729">
    <property type="entry name" value="GMPPB_C"/>
</dbReference>
<evidence type="ECO:0000256" key="5">
    <source>
        <dbReference type="ARBA" id="ARBA00022679"/>
    </source>
</evidence>
<dbReference type="KEGG" id="tvl:FAZ95_20885"/>
<dbReference type="PANTHER" id="PTHR43584">
    <property type="entry name" value="NUCLEOTIDYL TRANSFERASE"/>
    <property type="match status" value="1"/>
</dbReference>